<evidence type="ECO:0000256" key="8">
    <source>
        <dbReference type="HAMAP-Rule" id="MF_01470"/>
    </source>
</evidence>
<dbReference type="EMBL" id="SRPG01000004">
    <property type="protein sequence ID" value="TGN68557.1"/>
    <property type="molecule type" value="Genomic_DNA"/>
</dbReference>
<dbReference type="Gene3D" id="3.100.10.20">
    <property type="entry name" value="CRISPR-associated endonuclease Cas1, N-terminal domain"/>
    <property type="match status" value="1"/>
</dbReference>
<feature type="binding site" evidence="8">
    <location>
        <position position="256"/>
    </location>
    <ligand>
        <name>Mn(2+)</name>
        <dbReference type="ChEBI" id="CHEBI:29035"/>
    </ligand>
</feature>
<evidence type="ECO:0000256" key="1">
    <source>
        <dbReference type="ARBA" id="ARBA00022722"/>
    </source>
</evidence>
<feature type="binding site" evidence="8">
    <location>
        <position position="270"/>
    </location>
    <ligand>
        <name>Mn(2+)</name>
        <dbReference type="ChEBI" id="CHEBI:29035"/>
    </ligand>
</feature>
<keyword evidence="5 8" id="KW-0460">Magnesium</keyword>
<sequence length="337" mass="36372">MSAPEKRPGRAGPRLLVTQRAQALFLERARVHADNGRVLYRTADDGLRKEYSIPHANLALLFLGQGTSLTQEAGRLLAEENVYVAFTGSGGSPLHFGALTTYTGTSHFRRMLTAYADPEASLSMARALMRIRIASMQERGCKLADSLCEMDDDRPIRKACSKFEGSLELADSIPALLGYEGDYTKSLYAAFALGSGLSRRSEFKRIPRCEGGIIGPAGDPAAVANSLIDHGNYLANGFAGAALWALGIPPHMPVFHGKTRSGGLVFDLADTFKEAYVMPTAFAAAMGRLKGDIAKSFRGKLIDEFSRDGVLACAISTLESTLPCERLGDHVMPRRPT</sequence>
<comment type="subunit">
    <text evidence="8">Homodimer, forms a heterotetramer with a Cas2 homodimer.</text>
</comment>
<keyword evidence="6 8" id="KW-0051">Antiviral defense</keyword>
<keyword evidence="7 8" id="KW-0238">DNA-binding</keyword>
<protein>
    <recommendedName>
        <fullName evidence="8">CRISPR-associated endonuclease Cas1</fullName>
        <ecNumber evidence="8">3.1.-.-</ecNumber>
    </recommendedName>
</protein>
<dbReference type="InterPro" id="IPR019857">
    <property type="entry name" value="CRISPR-assoc_Cas1_YPEST-subtyp"/>
</dbReference>
<dbReference type="Pfam" id="PF01867">
    <property type="entry name" value="Cas_Cas1"/>
    <property type="match status" value="1"/>
</dbReference>
<dbReference type="Gene3D" id="1.20.120.920">
    <property type="entry name" value="CRISPR-associated endonuclease Cas1, C-terminal domain"/>
    <property type="match status" value="1"/>
</dbReference>
<dbReference type="GO" id="GO:0003677">
    <property type="term" value="F:DNA binding"/>
    <property type="evidence" value="ECO:0007669"/>
    <property type="project" value="UniProtKB-KW"/>
</dbReference>
<dbReference type="AlphaFoldDB" id="A0A4Z1CT99"/>
<dbReference type="OrthoDB" id="1662073at2"/>
<gene>
    <name evidence="9" type="primary">cas1f</name>
    <name evidence="8" type="synonym">cas1</name>
    <name evidence="9" type="ORF">E4L95_00980</name>
</gene>
<keyword evidence="10" id="KW-1185">Reference proteome</keyword>
<comment type="similarity">
    <text evidence="8">Belongs to the CRISPR-associated endonuclease Cas1 family.</text>
</comment>
<evidence type="ECO:0000256" key="4">
    <source>
        <dbReference type="ARBA" id="ARBA00022801"/>
    </source>
</evidence>
<evidence type="ECO:0000313" key="9">
    <source>
        <dbReference type="EMBL" id="TGN68557.1"/>
    </source>
</evidence>
<comment type="function">
    <text evidence="8">CRISPR (clustered regularly interspaced short palindromic repeat), is an adaptive immune system that provides protection against mobile genetic elements (viruses, transposable elements and conjugative plasmids). CRISPR clusters contain spacers, sequences complementary to antecedent mobile elements, and target invading nucleic acids. CRISPR clusters are transcribed and processed into CRISPR RNA (crRNA). Acts as a dsDNA endonuclease. Involved in the integration of spacer DNA into the CRISPR cassette.</text>
</comment>
<dbReference type="InterPro" id="IPR042211">
    <property type="entry name" value="CRISPR-assoc_Cas1_N"/>
</dbReference>
<evidence type="ECO:0000256" key="6">
    <source>
        <dbReference type="ARBA" id="ARBA00023118"/>
    </source>
</evidence>
<evidence type="ECO:0000256" key="7">
    <source>
        <dbReference type="ARBA" id="ARBA00023125"/>
    </source>
</evidence>
<organism evidence="9 10">
    <name type="scientific">Paracoccus liaowanqingii</name>
    <dbReference type="NCBI Taxonomy" id="2560053"/>
    <lineage>
        <taxon>Bacteria</taxon>
        <taxon>Pseudomonadati</taxon>
        <taxon>Pseudomonadota</taxon>
        <taxon>Alphaproteobacteria</taxon>
        <taxon>Rhodobacterales</taxon>
        <taxon>Paracoccaceae</taxon>
        <taxon>Paracoccus</taxon>
    </lineage>
</organism>
<dbReference type="GO" id="GO:0046872">
    <property type="term" value="F:metal ion binding"/>
    <property type="evidence" value="ECO:0007669"/>
    <property type="project" value="UniProtKB-UniRule"/>
</dbReference>
<dbReference type="NCBIfam" id="TIGR00287">
    <property type="entry name" value="cas1"/>
    <property type="match status" value="1"/>
</dbReference>
<dbReference type="Proteomes" id="UP000297972">
    <property type="component" value="Unassembled WGS sequence"/>
</dbReference>
<evidence type="ECO:0000256" key="3">
    <source>
        <dbReference type="ARBA" id="ARBA00022759"/>
    </source>
</evidence>
<proteinExistence type="inferred from homology"/>
<evidence type="ECO:0000256" key="2">
    <source>
        <dbReference type="ARBA" id="ARBA00022723"/>
    </source>
</evidence>
<keyword evidence="2 8" id="KW-0479">Metal-binding</keyword>
<feature type="binding site" evidence="8">
    <location>
        <position position="180"/>
    </location>
    <ligand>
        <name>Mn(2+)</name>
        <dbReference type="ChEBI" id="CHEBI:29035"/>
    </ligand>
</feature>
<dbReference type="HAMAP" id="MF_01470">
    <property type="entry name" value="Cas1"/>
    <property type="match status" value="1"/>
</dbReference>
<comment type="caution">
    <text evidence="9">The sequence shown here is derived from an EMBL/GenBank/DDBJ whole genome shotgun (WGS) entry which is preliminary data.</text>
</comment>
<keyword evidence="1 8" id="KW-0540">Nuclease</keyword>
<keyword evidence="3 8" id="KW-0255">Endonuclease</keyword>
<keyword evidence="8" id="KW-0464">Manganese</keyword>
<dbReference type="GO" id="GO:0004520">
    <property type="term" value="F:DNA endonuclease activity"/>
    <property type="evidence" value="ECO:0007669"/>
    <property type="project" value="InterPro"/>
</dbReference>
<evidence type="ECO:0000256" key="5">
    <source>
        <dbReference type="ARBA" id="ARBA00022842"/>
    </source>
</evidence>
<name>A0A4Z1CT99_9RHOB</name>
<reference evidence="9 10" key="1">
    <citation type="submission" date="2019-03" db="EMBL/GenBank/DDBJ databases">
        <authorList>
            <person name="Li J."/>
        </authorList>
    </citation>
    <scope>NUCLEOTIDE SEQUENCE [LARGE SCALE GENOMIC DNA]</scope>
    <source>
        <strain evidence="9 10">3058</strain>
    </source>
</reference>
<accession>A0A4Z1CT99</accession>
<comment type="cofactor">
    <cofactor evidence="8">
        <name>Mg(2+)</name>
        <dbReference type="ChEBI" id="CHEBI:18420"/>
    </cofactor>
    <cofactor evidence="8">
        <name>Mn(2+)</name>
        <dbReference type="ChEBI" id="CHEBI:29035"/>
    </cofactor>
</comment>
<dbReference type="InterPro" id="IPR002729">
    <property type="entry name" value="CRISPR-assoc_Cas1"/>
</dbReference>
<keyword evidence="4 8" id="KW-0378">Hydrolase</keyword>
<dbReference type="EC" id="3.1.-.-" evidence="8"/>
<dbReference type="NCBIfam" id="TIGR03637">
    <property type="entry name" value="cas1_YPEST"/>
    <property type="match status" value="1"/>
</dbReference>
<dbReference type="InterPro" id="IPR042206">
    <property type="entry name" value="CRISPR-assoc_Cas1_C"/>
</dbReference>
<dbReference type="GO" id="GO:0016787">
    <property type="term" value="F:hydrolase activity"/>
    <property type="evidence" value="ECO:0007669"/>
    <property type="project" value="UniProtKB-KW"/>
</dbReference>
<dbReference type="GO" id="GO:0051607">
    <property type="term" value="P:defense response to virus"/>
    <property type="evidence" value="ECO:0007669"/>
    <property type="project" value="UniProtKB-UniRule"/>
</dbReference>
<dbReference type="RefSeq" id="WP_135815988.1">
    <property type="nucleotide sequence ID" value="NZ_SRPG01000004.1"/>
</dbReference>
<evidence type="ECO:0000313" key="10">
    <source>
        <dbReference type="Proteomes" id="UP000297972"/>
    </source>
</evidence>
<dbReference type="GO" id="GO:0043571">
    <property type="term" value="P:maintenance of CRISPR repeat elements"/>
    <property type="evidence" value="ECO:0007669"/>
    <property type="project" value="UniProtKB-UniRule"/>
</dbReference>